<keyword evidence="1" id="KW-1133">Transmembrane helix</keyword>
<gene>
    <name evidence="3" type="ORF">CAL24_08505</name>
</gene>
<evidence type="ECO:0000313" key="4">
    <source>
        <dbReference type="Proteomes" id="UP000215633"/>
    </source>
</evidence>
<dbReference type="AlphaFoldDB" id="A0A261W0P6"/>
<keyword evidence="1" id="KW-0812">Transmembrane</keyword>
<organism evidence="3 4">
    <name type="scientific">Bordetella genomosp. 2</name>
    <dbReference type="NCBI Taxonomy" id="1983456"/>
    <lineage>
        <taxon>Bacteria</taxon>
        <taxon>Pseudomonadati</taxon>
        <taxon>Pseudomonadota</taxon>
        <taxon>Betaproteobacteria</taxon>
        <taxon>Burkholderiales</taxon>
        <taxon>Alcaligenaceae</taxon>
        <taxon>Bordetella</taxon>
    </lineage>
</organism>
<protein>
    <recommendedName>
        <fullName evidence="2">Putative Flp pilus-assembly TadG-like N-terminal domain-containing protein</fullName>
    </recommendedName>
</protein>
<keyword evidence="4" id="KW-1185">Reference proteome</keyword>
<dbReference type="EMBL" id="NEVT01000003">
    <property type="protein sequence ID" value="OZI79938.1"/>
    <property type="molecule type" value="Genomic_DNA"/>
</dbReference>
<feature type="transmembrane region" description="Helical" evidence="1">
    <location>
        <begin position="16"/>
        <end position="37"/>
    </location>
</feature>
<dbReference type="RefSeq" id="WP_094806391.1">
    <property type="nucleotide sequence ID" value="NZ_NEVT01000003.1"/>
</dbReference>
<feature type="domain" description="Putative Flp pilus-assembly TadG-like N-terminal" evidence="2">
    <location>
        <begin position="14"/>
        <end position="59"/>
    </location>
</feature>
<reference evidence="4" key="1">
    <citation type="submission" date="2017-05" db="EMBL/GenBank/DDBJ databases">
        <title>Complete and WGS of Bordetella genogroups.</title>
        <authorList>
            <person name="Spilker T."/>
            <person name="Lipuma J."/>
        </authorList>
    </citation>
    <scope>NUCLEOTIDE SEQUENCE [LARGE SCALE GENOMIC DNA]</scope>
    <source>
        <strain evidence="4">AU8256</strain>
    </source>
</reference>
<evidence type="ECO:0000259" key="2">
    <source>
        <dbReference type="Pfam" id="PF13400"/>
    </source>
</evidence>
<evidence type="ECO:0000256" key="1">
    <source>
        <dbReference type="SAM" id="Phobius"/>
    </source>
</evidence>
<accession>A0A261W0P6</accession>
<dbReference type="InterPro" id="IPR028087">
    <property type="entry name" value="Tad_N"/>
</dbReference>
<evidence type="ECO:0000313" key="3">
    <source>
        <dbReference type="EMBL" id="OZI79938.1"/>
    </source>
</evidence>
<dbReference type="Proteomes" id="UP000215633">
    <property type="component" value="Unassembled WGS sequence"/>
</dbReference>
<keyword evidence="1" id="KW-0472">Membrane</keyword>
<name>A0A261W0P6_9BORD</name>
<proteinExistence type="predicted"/>
<sequence length="469" mass="50518">MMAERAPTALGQGGQALPVVLALAALAGLALVALYNVGQTASARVRLTHAADAAAYSGALEQARTLNLLAYINRAQVAHQIAMAHIVTLASWARFGQAQSTRRTQGNPPASLISMLFGSAAGAAYARSSSTGDAVPGLARAFQQHDHVVHQVLQRAAVAATDSLAKARLQSMLRVLHANYPEHYADPAGHATAQTGPVHLALLHDNSAGYVEQRRGNGDTGLRGMIELSAGRHDFLRPRDLTRHSSWIVQRTCPTRRHELRRRGGTWLDDEGRWGSLDTLSYHALRSNRWIGCYYREYAMGWGQAGASTVKAGDYVDKPPQDFSQQDFWRWVHENTSWNLFAGRSNPLANSYAVAGAARWPGKGLPSYHDVDPGAARQPLRFAIQVRQSASALATTDAASKVAAPAGRYAAATGLAGEEAVTVTSAAETYFARPEPRADGRSEYANLFRPYWQARLSAPVAPETGEVAP</sequence>
<dbReference type="Pfam" id="PF13400">
    <property type="entry name" value="Tad"/>
    <property type="match status" value="1"/>
</dbReference>
<comment type="caution">
    <text evidence="3">The sequence shown here is derived from an EMBL/GenBank/DDBJ whole genome shotgun (WGS) entry which is preliminary data.</text>
</comment>